<evidence type="ECO:0000313" key="6">
    <source>
        <dbReference type="EMBL" id="OTF95940.1"/>
    </source>
</evidence>
<feature type="domain" description="FAS1" evidence="4">
    <location>
        <begin position="62"/>
        <end position="155"/>
    </location>
</feature>
<dbReference type="EMBL" id="CM007904">
    <property type="protein sequence ID" value="OTF95940.1"/>
    <property type="molecule type" value="Genomic_DNA"/>
</dbReference>
<dbReference type="InterPro" id="IPR000782">
    <property type="entry name" value="FAS1_domain"/>
</dbReference>
<reference evidence="5" key="3">
    <citation type="submission" date="2020-06" db="EMBL/GenBank/DDBJ databases">
        <title>Helianthus annuus Genome sequencing and assembly Release 2.</title>
        <authorList>
            <person name="Gouzy J."/>
            <person name="Langlade N."/>
            <person name="Munos S."/>
        </authorList>
    </citation>
    <scope>NUCLEOTIDE SEQUENCE</scope>
    <source>
        <tissue evidence="5">Leaves</tissue>
    </source>
</reference>
<organism evidence="6 7">
    <name type="scientific">Helianthus annuus</name>
    <name type="common">Common sunflower</name>
    <dbReference type="NCBI Taxonomy" id="4232"/>
    <lineage>
        <taxon>Eukaryota</taxon>
        <taxon>Viridiplantae</taxon>
        <taxon>Streptophyta</taxon>
        <taxon>Embryophyta</taxon>
        <taxon>Tracheophyta</taxon>
        <taxon>Spermatophyta</taxon>
        <taxon>Magnoliopsida</taxon>
        <taxon>eudicotyledons</taxon>
        <taxon>Gunneridae</taxon>
        <taxon>Pentapetalae</taxon>
        <taxon>asterids</taxon>
        <taxon>campanulids</taxon>
        <taxon>Asterales</taxon>
        <taxon>Asteraceae</taxon>
        <taxon>Asteroideae</taxon>
        <taxon>Heliantheae alliance</taxon>
        <taxon>Heliantheae</taxon>
        <taxon>Helianthus</taxon>
    </lineage>
</organism>
<evidence type="ECO:0000313" key="7">
    <source>
        <dbReference type="Proteomes" id="UP000215914"/>
    </source>
</evidence>
<dbReference type="SMART" id="SM00554">
    <property type="entry name" value="FAS1"/>
    <property type="match status" value="2"/>
</dbReference>
<dbReference type="PANTHER" id="PTHR33985:SF17">
    <property type="entry name" value="FASCICLIN-LIKE ARABINOGALACTAN PROTEIN 20"/>
    <property type="match status" value="1"/>
</dbReference>
<dbReference type="InterPro" id="IPR036378">
    <property type="entry name" value="FAS1_dom_sf"/>
</dbReference>
<keyword evidence="7" id="KW-1185">Reference proteome</keyword>
<protein>
    <submittedName>
        <fullName evidence="5">FAS1 domain-containing protein</fullName>
    </submittedName>
    <submittedName>
        <fullName evidence="6">Putative fasciclin-like arabinogalactan protein 20</fullName>
    </submittedName>
</protein>
<sequence>MAAKLLLFPVTLLLLLLPFTTALPPETIANAADTLSNSGYVAMSLTLNLLSTSLLSQTNSATIFTPPDSIFALSGQPPLSLLQLHISPLLFSLSSLRSLLPGTRIPTVSSNTYLTVTSPSFSDQISINNVNIIGSPVFDDGSLIIYSIENFFDPDSEISKAPVQIESFNSFNGCDASYGSGDKNYSFRNANNVLISRGYSVMASFLNLQLLGFRSEHNLSLTVFAPVDEVMVDYSGRFPDYASLFMRHVLNCRISWREFDNVVDGTSLSTYFSGFGVRVSRSGGVLMVNEVPVVFPDMYYSDWLVIHGVSEVFSVLEPVEDVDDSDGDFDDRIPSSHAAKEPDVPAVSFKTEF</sequence>
<evidence type="ECO:0000256" key="1">
    <source>
        <dbReference type="ARBA" id="ARBA00007843"/>
    </source>
</evidence>
<reference evidence="6" key="2">
    <citation type="submission" date="2017-02" db="EMBL/GenBank/DDBJ databases">
        <title>Sunflower complete genome.</title>
        <authorList>
            <person name="Langlade N."/>
            <person name="Munos S."/>
        </authorList>
    </citation>
    <scope>NUCLEOTIDE SEQUENCE [LARGE SCALE GENOMIC DNA]</scope>
    <source>
        <tissue evidence="6">Leaves</tissue>
    </source>
</reference>
<evidence type="ECO:0000256" key="3">
    <source>
        <dbReference type="SAM" id="SignalP"/>
    </source>
</evidence>
<evidence type="ECO:0000256" key="2">
    <source>
        <dbReference type="SAM" id="MobiDB-lite"/>
    </source>
</evidence>
<feature type="region of interest" description="Disordered" evidence="2">
    <location>
        <begin position="324"/>
        <end position="353"/>
    </location>
</feature>
<dbReference type="STRING" id="4232.A0A251SET1"/>
<keyword evidence="3" id="KW-0732">Signal</keyword>
<feature type="domain" description="FAS1" evidence="4">
    <location>
        <begin position="222"/>
        <end position="316"/>
    </location>
</feature>
<proteinExistence type="inferred from homology"/>
<dbReference type="Pfam" id="PF02469">
    <property type="entry name" value="Fasciclin"/>
    <property type="match status" value="1"/>
</dbReference>
<dbReference type="Gramene" id="mRNA:HanXRQr2_Chr12g0549451">
    <property type="protein sequence ID" value="CDS:HanXRQr2_Chr12g0549451.1"/>
    <property type="gene ID" value="HanXRQr2_Chr12g0549451"/>
</dbReference>
<dbReference type="OrthoDB" id="1893649at2759"/>
<dbReference type="InParanoid" id="A0A251SET1"/>
<evidence type="ECO:0000259" key="4">
    <source>
        <dbReference type="SMART" id="SM00554"/>
    </source>
</evidence>
<dbReference type="OMA" id="FFANMYY"/>
<dbReference type="InterPro" id="IPR052806">
    <property type="entry name" value="Fasciclin-like_AGP"/>
</dbReference>
<feature type="chain" id="PRO_5041084390" evidence="3">
    <location>
        <begin position="23"/>
        <end position="353"/>
    </location>
</feature>
<dbReference type="SUPFAM" id="SSF82153">
    <property type="entry name" value="FAS1 domain"/>
    <property type="match status" value="2"/>
</dbReference>
<feature type="compositionally biased region" description="Basic and acidic residues" evidence="2">
    <location>
        <begin position="330"/>
        <end position="343"/>
    </location>
</feature>
<dbReference type="EMBL" id="MNCJ02000327">
    <property type="protein sequence ID" value="KAF5778603.1"/>
    <property type="molecule type" value="Genomic_DNA"/>
</dbReference>
<evidence type="ECO:0000313" key="5">
    <source>
        <dbReference type="EMBL" id="KAF5778603.1"/>
    </source>
</evidence>
<dbReference type="Gene3D" id="2.30.180.10">
    <property type="entry name" value="FAS1 domain"/>
    <property type="match status" value="1"/>
</dbReference>
<comment type="similarity">
    <text evidence="1">Belongs to the fasciclin-like AGP family.</text>
</comment>
<dbReference type="Proteomes" id="UP000215914">
    <property type="component" value="Chromosome 15"/>
</dbReference>
<feature type="signal peptide" evidence="3">
    <location>
        <begin position="1"/>
        <end position="22"/>
    </location>
</feature>
<accession>A0A251SET1</accession>
<dbReference type="PANTHER" id="PTHR33985">
    <property type="entry name" value="OS02G0491300 PROTEIN-RELATED"/>
    <property type="match status" value="1"/>
</dbReference>
<reference evidence="5 7" key="1">
    <citation type="journal article" date="2017" name="Nature">
        <title>The sunflower genome provides insights into oil metabolism, flowering and Asterid evolution.</title>
        <authorList>
            <person name="Badouin H."/>
            <person name="Gouzy J."/>
            <person name="Grassa C.J."/>
            <person name="Murat F."/>
            <person name="Staton S.E."/>
            <person name="Cottret L."/>
            <person name="Lelandais-Briere C."/>
            <person name="Owens G.L."/>
            <person name="Carrere S."/>
            <person name="Mayjonade B."/>
            <person name="Legrand L."/>
            <person name="Gill N."/>
            <person name="Kane N.C."/>
            <person name="Bowers J.E."/>
            <person name="Hubner S."/>
            <person name="Bellec A."/>
            <person name="Berard A."/>
            <person name="Berges H."/>
            <person name="Blanchet N."/>
            <person name="Boniface M.C."/>
            <person name="Brunel D."/>
            <person name="Catrice O."/>
            <person name="Chaidir N."/>
            <person name="Claudel C."/>
            <person name="Donnadieu C."/>
            <person name="Faraut T."/>
            <person name="Fievet G."/>
            <person name="Helmstetter N."/>
            <person name="King M."/>
            <person name="Knapp S.J."/>
            <person name="Lai Z."/>
            <person name="Le Paslier M.C."/>
            <person name="Lippi Y."/>
            <person name="Lorenzon L."/>
            <person name="Mandel J.R."/>
            <person name="Marage G."/>
            <person name="Marchand G."/>
            <person name="Marquand E."/>
            <person name="Bret-Mestries E."/>
            <person name="Morien E."/>
            <person name="Nambeesan S."/>
            <person name="Nguyen T."/>
            <person name="Pegot-Espagnet P."/>
            <person name="Pouilly N."/>
            <person name="Raftis F."/>
            <person name="Sallet E."/>
            <person name="Schiex T."/>
            <person name="Thomas J."/>
            <person name="Vandecasteele C."/>
            <person name="Vares D."/>
            <person name="Vear F."/>
            <person name="Vautrin S."/>
            <person name="Crespi M."/>
            <person name="Mangin B."/>
            <person name="Burke J.M."/>
            <person name="Salse J."/>
            <person name="Munos S."/>
            <person name="Vincourt P."/>
            <person name="Rieseberg L.H."/>
            <person name="Langlade N.B."/>
        </authorList>
    </citation>
    <scope>NUCLEOTIDE SEQUENCE [LARGE SCALE GENOMIC DNA]</scope>
    <source>
        <strain evidence="7">cv. SF193</strain>
        <tissue evidence="5">Leaves</tissue>
    </source>
</reference>
<name>A0A251SET1_HELAN</name>
<gene>
    <name evidence="6" type="primary">FLA20</name>
    <name evidence="6" type="ORF">HannXRQ_Chr15g0488631</name>
    <name evidence="5" type="ORF">HanXRQr2_Chr12g0549451</name>
</gene>
<dbReference type="AlphaFoldDB" id="A0A251SET1"/>